<dbReference type="PANTHER" id="PTHR42756">
    <property type="entry name" value="TRANSCRIPTIONAL REGULATOR, MARR"/>
    <property type="match status" value="1"/>
</dbReference>
<evidence type="ECO:0000259" key="4">
    <source>
        <dbReference type="PROSITE" id="PS50995"/>
    </source>
</evidence>
<evidence type="ECO:0000313" key="6">
    <source>
        <dbReference type="Proteomes" id="UP001519273"/>
    </source>
</evidence>
<comment type="caution">
    <text evidence="5">The sequence shown here is derived from an EMBL/GenBank/DDBJ whole genome shotgun (WGS) entry which is preliminary data.</text>
</comment>
<organism evidence="5 6">
    <name type="scientific">Paenibacillus sediminis</name>
    <dbReference type="NCBI Taxonomy" id="664909"/>
    <lineage>
        <taxon>Bacteria</taxon>
        <taxon>Bacillati</taxon>
        <taxon>Bacillota</taxon>
        <taxon>Bacilli</taxon>
        <taxon>Bacillales</taxon>
        <taxon>Paenibacillaceae</taxon>
        <taxon>Paenibacillus</taxon>
    </lineage>
</organism>
<dbReference type="InterPro" id="IPR000835">
    <property type="entry name" value="HTH_MarR-typ"/>
</dbReference>
<dbReference type="InterPro" id="IPR036388">
    <property type="entry name" value="WH-like_DNA-bd_sf"/>
</dbReference>
<evidence type="ECO:0000256" key="1">
    <source>
        <dbReference type="ARBA" id="ARBA00023015"/>
    </source>
</evidence>
<keyword evidence="6" id="KW-1185">Reference proteome</keyword>
<evidence type="ECO:0000256" key="3">
    <source>
        <dbReference type="ARBA" id="ARBA00023163"/>
    </source>
</evidence>
<protein>
    <submittedName>
        <fullName evidence="5">MarR family transcriptional regulator for hemolysin</fullName>
    </submittedName>
</protein>
<dbReference type="Pfam" id="PF01047">
    <property type="entry name" value="MarR"/>
    <property type="match status" value="1"/>
</dbReference>
<accession>A0ABS4H4S4</accession>
<dbReference type="SUPFAM" id="SSF46785">
    <property type="entry name" value="Winged helix' DNA-binding domain"/>
    <property type="match status" value="1"/>
</dbReference>
<dbReference type="Proteomes" id="UP001519273">
    <property type="component" value="Unassembled WGS sequence"/>
</dbReference>
<dbReference type="InterPro" id="IPR023187">
    <property type="entry name" value="Tscrpt_reg_MarR-type_CS"/>
</dbReference>
<sequence length="146" mass="17012">MKLKESVGYLISNTGRKLTQCLTQLTQDYNLTSEQFGLLLCLSEEDGISQKELSRRTEKDPANITRILDQLERKGFVNRVTNSEDRRSYHTYITKSGKEAVRQIEPIEAEFIRALLLDIPDHEASAFKAFMQKINKNIERYRERNN</sequence>
<keyword evidence="1" id="KW-0805">Transcription regulation</keyword>
<dbReference type="Gene3D" id="1.10.10.10">
    <property type="entry name" value="Winged helix-like DNA-binding domain superfamily/Winged helix DNA-binding domain"/>
    <property type="match status" value="1"/>
</dbReference>
<name>A0ABS4H4S4_9BACL</name>
<reference evidence="5 6" key="1">
    <citation type="submission" date="2021-03" db="EMBL/GenBank/DDBJ databases">
        <title>Genomic Encyclopedia of Type Strains, Phase IV (KMG-IV): sequencing the most valuable type-strain genomes for metagenomic binning, comparative biology and taxonomic classification.</title>
        <authorList>
            <person name="Goeker M."/>
        </authorList>
    </citation>
    <scope>NUCLEOTIDE SEQUENCE [LARGE SCALE GENOMIC DNA]</scope>
    <source>
        <strain evidence="5 6">DSM 23491</strain>
    </source>
</reference>
<dbReference type="RefSeq" id="WP_209849300.1">
    <property type="nucleotide sequence ID" value="NZ_CBCRVE010000008.1"/>
</dbReference>
<proteinExistence type="predicted"/>
<evidence type="ECO:0000256" key="2">
    <source>
        <dbReference type="ARBA" id="ARBA00023125"/>
    </source>
</evidence>
<dbReference type="SMART" id="SM00347">
    <property type="entry name" value="HTH_MARR"/>
    <property type="match status" value="1"/>
</dbReference>
<feature type="domain" description="HTH marR-type" evidence="4">
    <location>
        <begin position="4"/>
        <end position="136"/>
    </location>
</feature>
<evidence type="ECO:0000313" key="5">
    <source>
        <dbReference type="EMBL" id="MBP1937252.1"/>
    </source>
</evidence>
<dbReference type="PANTHER" id="PTHR42756:SF1">
    <property type="entry name" value="TRANSCRIPTIONAL REPRESSOR OF EMRAB OPERON"/>
    <property type="match status" value="1"/>
</dbReference>
<dbReference type="PROSITE" id="PS50995">
    <property type="entry name" value="HTH_MARR_2"/>
    <property type="match status" value="1"/>
</dbReference>
<dbReference type="PROSITE" id="PS01117">
    <property type="entry name" value="HTH_MARR_1"/>
    <property type="match status" value="1"/>
</dbReference>
<gene>
    <name evidence="5" type="ORF">J2Z20_002145</name>
</gene>
<keyword evidence="2" id="KW-0238">DNA-binding</keyword>
<keyword evidence="3" id="KW-0804">Transcription</keyword>
<dbReference type="PRINTS" id="PR00598">
    <property type="entry name" value="HTHMARR"/>
</dbReference>
<dbReference type="InterPro" id="IPR036390">
    <property type="entry name" value="WH_DNA-bd_sf"/>
</dbReference>
<dbReference type="EMBL" id="JAGGKP010000004">
    <property type="protein sequence ID" value="MBP1937252.1"/>
    <property type="molecule type" value="Genomic_DNA"/>
</dbReference>